<reference evidence="3 4" key="1">
    <citation type="submission" date="2022-12" db="EMBL/GenBank/DDBJ databases">
        <authorList>
            <person name="Muema E."/>
        </authorList>
    </citation>
    <scope>NUCLEOTIDE SEQUENCE [LARGE SCALE GENOMIC DNA]</scope>
    <source>
        <strain evidence="4">1326</strain>
    </source>
</reference>
<keyword evidence="2" id="KW-0732">Signal</keyword>
<feature type="compositionally biased region" description="Low complexity" evidence="1">
    <location>
        <begin position="48"/>
        <end position="65"/>
    </location>
</feature>
<evidence type="ECO:0000313" key="3">
    <source>
        <dbReference type="EMBL" id="MEI9408891.1"/>
    </source>
</evidence>
<dbReference type="EMBL" id="JAPYKS010000005">
    <property type="protein sequence ID" value="MEI9408891.1"/>
    <property type="molecule type" value="Genomic_DNA"/>
</dbReference>
<feature type="region of interest" description="Disordered" evidence="1">
    <location>
        <begin position="23"/>
        <end position="74"/>
    </location>
</feature>
<dbReference type="Proteomes" id="UP001387293">
    <property type="component" value="Unassembled WGS sequence"/>
</dbReference>
<feature type="chain" id="PRO_5047496251" description="Immunogenic protein (Bcsp31-1)" evidence="2">
    <location>
        <begin position="24"/>
        <end position="74"/>
    </location>
</feature>
<comment type="caution">
    <text evidence="3">The sequence shown here is derived from an EMBL/GenBank/DDBJ whole genome shotgun (WGS) entry which is preliminary data.</text>
</comment>
<gene>
    <name evidence="3" type="ORF">O7A60_08930</name>
</gene>
<organism evidence="3 4">
    <name type="scientific">Mesorhizobium salmacidum</name>
    <dbReference type="NCBI Taxonomy" id="3015171"/>
    <lineage>
        <taxon>Bacteria</taxon>
        <taxon>Pseudomonadati</taxon>
        <taxon>Pseudomonadota</taxon>
        <taxon>Alphaproteobacteria</taxon>
        <taxon>Hyphomicrobiales</taxon>
        <taxon>Phyllobacteriaceae</taxon>
        <taxon>Mesorhizobium</taxon>
    </lineage>
</organism>
<evidence type="ECO:0000313" key="4">
    <source>
        <dbReference type="Proteomes" id="UP001387293"/>
    </source>
</evidence>
<proteinExistence type="predicted"/>
<feature type="compositionally biased region" description="Polar residues" evidence="1">
    <location>
        <begin position="31"/>
        <end position="47"/>
    </location>
</feature>
<feature type="signal peptide" evidence="2">
    <location>
        <begin position="1"/>
        <end position="23"/>
    </location>
</feature>
<evidence type="ECO:0000256" key="2">
    <source>
        <dbReference type="SAM" id="SignalP"/>
    </source>
</evidence>
<evidence type="ECO:0000256" key="1">
    <source>
        <dbReference type="SAM" id="MobiDB-lite"/>
    </source>
</evidence>
<evidence type="ECO:0008006" key="5">
    <source>
        <dbReference type="Google" id="ProtNLM"/>
    </source>
</evidence>
<dbReference type="PROSITE" id="PS51257">
    <property type="entry name" value="PROKAR_LIPOPROTEIN"/>
    <property type="match status" value="1"/>
</dbReference>
<accession>A0ABU8KT58</accession>
<sequence>MRALWSLCAASALLALAACNNNADPVKSKTDTTNSQPVDKNPATDTNPTPQTSTGGDQQGTQPTQPASPKPPGG</sequence>
<keyword evidence="4" id="KW-1185">Reference proteome</keyword>
<protein>
    <recommendedName>
        <fullName evidence="5">Immunogenic protein (Bcsp31-1)</fullName>
    </recommendedName>
</protein>
<name>A0ABU8KT58_9HYPH</name>